<dbReference type="SMART" id="SM01111">
    <property type="entry name" value="CVNH"/>
    <property type="match status" value="1"/>
</dbReference>
<dbReference type="AlphaFoldDB" id="A0A9W7SPY0"/>
<dbReference type="InterPro" id="IPR011058">
    <property type="entry name" value="Cyanovirin-N"/>
</dbReference>
<gene>
    <name evidence="3" type="ORF">Tdes44962_MAKER03701</name>
</gene>
<comment type="caution">
    <text evidence="3">The sequence shown here is derived from an EMBL/GenBank/DDBJ whole genome shotgun (WGS) entry which is preliminary data.</text>
</comment>
<dbReference type="InterPro" id="IPR036673">
    <property type="entry name" value="Cyanovirin-N_sf"/>
</dbReference>
<evidence type="ECO:0000256" key="1">
    <source>
        <dbReference type="SAM" id="MobiDB-lite"/>
    </source>
</evidence>
<reference evidence="3 4" key="1">
    <citation type="journal article" date="2018" name="IMA Fungus">
        <title>IMA Genome-F 10: Nine draft genome sequences of Claviceps purpurea s.lat., including C. arundinis, C. humidiphila, and C. cf. spartinae, pseudomolecules for the pitch canker pathogen Fusarium circinatum, draft genome of Davidsoniella eucalypti, Grosmannia galeiformis, Quambalaria eucalypti, and Teratosphaeria destructans.</title>
        <authorList>
            <person name="Wingfield B.D."/>
            <person name="Liu M."/>
            <person name="Nguyen H.D."/>
            <person name="Lane F.A."/>
            <person name="Morgan S.W."/>
            <person name="De Vos L."/>
            <person name="Wilken P.M."/>
            <person name="Duong T.A."/>
            <person name="Aylward J."/>
            <person name="Coetzee M.P."/>
            <person name="Dadej K."/>
            <person name="De Beer Z.W."/>
            <person name="Findlay W."/>
            <person name="Havenga M."/>
            <person name="Kolarik M."/>
            <person name="Menzies J.G."/>
            <person name="Naidoo K."/>
            <person name="Pochopski O."/>
            <person name="Shoukouhi P."/>
            <person name="Santana Q.C."/>
            <person name="Seifert K.A."/>
            <person name="Soal N."/>
            <person name="Steenkamp E.T."/>
            <person name="Tatham C.T."/>
            <person name="van der Nest M.A."/>
            <person name="Wingfield M.J."/>
        </authorList>
    </citation>
    <scope>NUCLEOTIDE SEQUENCE [LARGE SCALE GENOMIC DNA]</scope>
    <source>
        <strain evidence="3">CMW44962</strain>
    </source>
</reference>
<protein>
    <submittedName>
        <fullName evidence="3">Cyanovirin-N</fullName>
    </submittedName>
</protein>
<evidence type="ECO:0000259" key="2">
    <source>
        <dbReference type="SMART" id="SM01111"/>
    </source>
</evidence>
<dbReference type="Proteomes" id="UP001138500">
    <property type="component" value="Unassembled WGS sequence"/>
</dbReference>
<dbReference type="Pfam" id="PF08881">
    <property type="entry name" value="CVNH"/>
    <property type="match status" value="1"/>
</dbReference>
<dbReference type="Gene3D" id="2.30.60.10">
    <property type="entry name" value="Cyanovirin-N"/>
    <property type="match status" value="1"/>
</dbReference>
<sequence length="257" mass="29353">MPLFSRRSSSNSSTKSSTRSSRSDKSKRHSRDLSSMAVWPSTCRNVRLEVTPYNVYLHALCRRDDGTWRQSKIDLNFCIGPEPRAWNSKDQLVPLGSWQPASLLDSNGEPTKVRKIRLVNAGATLRAEVTAYKGLSAVFDRSSRWVVRDFDLTQHVRNHDGVLEFWSLRSASVMPVWFSGVCEHIHNRSTSSSRTATPRSEVDSYTWKEQTPLDSVLQSWQVNMVEEVLHGLGWDEREIDWMKGTVEYGDYVVRLGS</sequence>
<evidence type="ECO:0000313" key="4">
    <source>
        <dbReference type="Proteomes" id="UP001138500"/>
    </source>
</evidence>
<name>A0A9W7SPY0_9PEZI</name>
<dbReference type="SUPFAM" id="SSF51322">
    <property type="entry name" value="Cyanovirin-N"/>
    <property type="match status" value="1"/>
</dbReference>
<proteinExistence type="predicted"/>
<dbReference type="OrthoDB" id="10331647at2759"/>
<dbReference type="EMBL" id="RIBY02002023">
    <property type="protein sequence ID" value="KAH9826183.1"/>
    <property type="molecule type" value="Genomic_DNA"/>
</dbReference>
<organism evidence="3 4">
    <name type="scientific">Teratosphaeria destructans</name>
    <dbReference type="NCBI Taxonomy" id="418781"/>
    <lineage>
        <taxon>Eukaryota</taxon>
        <taxon>Fungi</taxon>
        <taxon>Dikarya</taxon>
        <taxon>Ascomycota</taxon>
        <taxon>Pezizomycotina</taxon>
        <taxon>Dothideomycetes</taxon>
        <taxon>Dothideomycetidae</taxon>
        <taxon>Mycosphaerellales</taxon>
        <taxon>Teratosphaeriaceae</taxon>
        <taxon>Teratosphaeria</taxon>
    </lineage>
</organism>
<feature type="domain" description="Cyanovirin-N" evidence="2">
    <location>
        <begin position="41"/>
        <end position="165"/>
    </location>
</feature>
<feature type="compositionally biased region" description="Low complexity" evidence="1">
    <location>
        <begin position="1"/>
        <end position="20"/>
    </location>
</feature>
<feature type="region of interest" description="Disordered" evidence="1">
    <location>
        <begin position="1"/>
        <end position="32"/>
    </location>
</feature>
<accession>A0A9W7SPY0</accession>
<evidence type="ECO:0000313" key="3">
    <source>
        <dbReference type="EMBL" id="KAH9826183.1"/>
    </source>
</evidence>
<keyword evidence="4" id="KW-1185">Reference proteome</keyword>
<reference evidence="3 4" key="2">
    <citation type="journal article" date="2021" name="Curr. Genet.">
        <title>Genetic response to nitrogen starvation in the aggressive Eucalyptus foliar pathogen Teratosphaeria destructans.</title>
        <authorList>
            <person name="Havenga M."/>
            <person name="Wingfield B.D."/>
            <person name="Wingfield M.J."/>
            <person name="Dreyer L.L."/>
            <person name="Roets F."/>
            <person name="Aylward J."/>
        </authorList>
    </citation>
    <scope>NUCLEOTIDE SEQUENCE [LARGE SCALE GENOMIC DNA]</scope>
    <source>
        <strain evidence="3">CMW44962</strain>
    </source>
</reference>